<evidence type="ECO:0000256" key="1">
    <source>
        <dbReference type="ARBA" id="ARBA00001195"/>
    </source>
</evidence>
<comment type="catalytic activity">
    <reaction evidence="1 7">
        <text>a 1,2-diacyl-sn-glycero-3-phospho-(1D-myo-inositol-4,5-bisphosphate) + H2O = 1D-myo-inositol 1,4,5-trisphosphate + a 1,2-diacyl-sn-glycerol + H(+)</text>
        <dbReference type="Rhea" id="RHEA:33179"/>
        <dbReference type="ChEBI" id="CHEBI:15377"/>
        <dbReference type="ChEBI" id="CHEBI:15378"/>
        <dbReference type="ChEBI" id="CHEBI:17815"/>
        <dbReference type="ChEBI" id="CHEBI:58456"/>
        <dbReference type="ChEBI" id="CHEBI:203600"/>
        <dbReference type="EC" id="3.1.4.11"/>
    </reaction>
</comment>
<dbReference type="GO" id="GO:0016042">
    <property type="term" value="P:lipid catabolic process"/>
    <property type="evidence" value="ECO:0007669"/>
    <property type="project" value="UniProtKB-KW"/>
</dbReference>
<proteinExistence type="predicted"/>
<keyword evidence="11" id="KW-1185">Reference proteome</keyword>
<protein>
    <recommendedName>
        <fullName evidence="7">Phosphoinositide phospholipase C</fullName>
        <ecNumber evidence="7">3.1.4.11</ecNumber>
    </recommendedName>
</protein>
<evidence type="ECO:0000256" key="8">
    <source>
        <dbReference type="SAM" id="MobiDB-lite"/>
    </source>
</evidence>
<keyword evidence="5" id="KW-0807">Transducer</keyword>
<dbReference type="InterPro" id="IPR017946">
    <property type="entry name" value="PLC-like_Pdiesterase_TIM-brl"/>
</dbReference>
<dbReference type="InParanoid" id="A0A3N4KVL4"/>
<evidence type="ECO:0000259" key="9">
    <source>
        <dbReference type="PROSITE" id="PS50008"/>
    </source>
</evidence>
<gene>
    <name evidence="10" type="ORF">P167DRAFT_288115</name>
</gene>
<reference evidence="10 11" key="1">
    <citation type="journal article" date="2018" name="Nat. Ecol. Evol.">
        <title>Pezizomycetes genomes reveal the molecular basis of ectomycorrhizal truffle lifestyle.</title>
        <authorList>
            <person name="Murat C."/>
            <person name="Payen T."/>
            <person name="Noel B."/>
            <person name="Kuo A."/>
            <person name="Morin E."/>
            <person name="Chen J."/>
            <person name="Kohler A."/>
            <person name="Krizsan K."/>
            <person name="Balestrini R."/>
            <person name="Da Silva C."/>
            <person name="Montanini B."/>
            <person name="Hainaut M."/>
            <person name="Levati E."/>
            <person name="Barry K.W."/>
            <person name="Belfiori B."/>
            <person name="Cichocki N."/>
            <person name="Clum A."/>
            <person name="Dockter R.B."/>
            <person name="Fauchery L."/>
            <person name="Guy J."/>
            <person name="Iotti M."/>
            <person name="Le Tacon F."/>
            <person name="Lindquist E.A."/>
            <person name="Lipzen A."/>
            <person name="Malagnac F."/>
            <person name="Mello A."/>
            <person name="Molinier V."/>
            <person name="Miyauchi S."/>
            <person name="Poulain J."/>
            <person name="Riccioni C."/>
            <person name="Rubini A."/>
            <person name="Sitrit Y."/>
            <person name="Splivallo R."/>
            <person name="Traeger S."/>
            <person name="Wang M."/>
            <person name="Zifcakova L."/>
            <person name="Wipf D."/>
            <person name="Zambonelli A."/>
            <person name="Paolocci F."/>
            <person name="Nowrousian M."/>
            <person name="Ottonello S."/>
            <person name="Baldrian P."/>
            <person name="Spatafora J.W."/>
            <person name="Henrissat B."/>
            <person name="Nagy L.G."/>
            <person name="Aury J.M."/>
            <person name="Wincker P."/>
            <person name="Grigoriev I.V."/>
            <person name="Bonfante P."/>
            <person name="Martin F.M."/>
        </authorList>
    </citation>
    <scope>NUCLEOTIDE SEQUENCE [LARGE SCALE GENOMIC DNA]</scope>
    <source>
        <strain evidence="10 11">CCBAS932</strain>
    </source>
</reference>
<dbReference type="SMART" id="SM00148">
    <property type="entry name" value="PLCXc"/>
    <property type="match status" value="1"/>
</dbReference>
<feature type="region of interest" description="Disordered" evidence="8">
    <location>
        <begin position="288"/>
        <end position="341"/>
    </location>
</feature>
<dbReference type="SMART" id="SM00149">
    <property type="entry name" value="PLCYc"/>
    <property type="match status" value="1"/>
</dbReference>
<organism evidence="10 11">
    <name type="scientific">Morchella conica CCBAS932</name>
    <dbReference type="NCBI Taxonomy" id="1392247"/>
    <lineage>
        <taxon>Eukaryota</taxon>
        <taxon>Fungi</taxon>
        <taxon>Dikarya</taxon>
        <taxon>Ascomycota</taxon>
        <taxon>Pezizomycotina</taxon>
        <taxon>Pezizomycetes</taxon>
        <taxon>Pezizales</taxon>
        <taxon>Morchellaceae</taxon>
        <taxon>Morchella</taxon>
    </lineage>
</organism>
<dbReference type="PRINTS" id="PR00390">
    <property type="entry name" value="PHPHLIPASEC"/>
</dbReference>
<dbReference type="PANTHER" id="PTHR10336:SF82">
    <property type="entry name" value="PHOSPHOINOSITIDE PHOSPHOLIPASE C"/>
    <property type="match status" value="1"/>
</dbReference>
<dbReference type="Pfam" id="PF00388">
    <property type="entry name" value="PI-PLC-X"/>
    <property type="match status" value="1"/>
</dbReference>
<evidence type="ECO:0000256" key="7">
    <source>
        <dbReference type="RuleBase" id="RU361133"/>
    </source>
</evidence>
<dbReference type="Gene3D" id="3.20.20.190">
    <property type="entry name" value="Phosphatidylinositol (PI) phosphodiesterase"/>
    <property type="match status" value="1"/>
</dbReference>
<dbReference type="OrthoDB" id="269822at2759"/>
<dbReference type="PROSITE" id="PS50008">
    <property type="entry name" value="PIPLC_Y_DOMAIN"/>
    <property type="match status" value="1"/>
</dbReference>
<name>A0A3N4KVL4_9PEZI</name>
<evidence type="ECO:0000256" key="2">
    <source>
        <dbReference type="ARBA" id="ARBA00022801"/>
    </source>
</evidence>
<evidence type="ECO:0000256" key="3">
    <source>
        <dbReference type="ARBA" id="ARBA00022963"/>
    </source>
</evidence>
<dbReference type="STRING" id="1392247.A0A3N4KVL4"/>
<keyword evidence="3 7" id="KW-0442">Lipid degradation</keyword>
<dbReference type="EMBL" id="ML119148">
    <property type="protein sequence ID" value="RPB09825.1"/>
    <property type="molecule type" value="Genomic_DNA"/>
</dbReference>
<keyword evidence="2 7" id="KW-0378">Hydrolase</keyword>
<dbReference type="AlphaFoldDB" id="A0A3N4KVL4"/>
<evidence type="ECO:0000256" key="6">
    <source>
        <dbReference type="ARBA" id="ARBA00059664"/>
    </source>
</evidence>
<dbReference type="Pfam" id="PF00387">
    <property type="entry name" value="PI-PLC-Y"/>
    <property type="match status" value="1"/>
</dbReference>
<dbReference type="SUPFAM" id="SSF51695">
    <property type="entry name" value="PLC-like phosphodiesterases"/>
    <property type="match status" value="1"/>
</dbReference>
<sequence>MADLTTSSSGAGGGVGSLGASSSPIRIKSPIFLAELRKIFGTLTKTDTLPVANFKAFLTNTQKVKLYDDRSGNDPGNNQTGFAGFVSHIFHPSQTASAEKLLADNSNITFDEFVAYFSAPTNNALALPDPKTKDWNQPLSAYFISSSHNTYLTGHQLYGTSTTDGYKSVLRRGCRCIEIDVWDGDDGEPEVFHGYTLTKEISFRDVCKAVAKYSFSGEGTCWEGGAGEGPVIISLECHAGPEQQEKMVKIMKEEWRDMLVQGIKPEEVTRMPSPMELRRKILVKAKYLPPPPPALPRTRTDSIPRQVRRAPTRRSSSSSSSESELEEIARKANKTKPPKTKVTRTLSELGIYCSAHHFPSKEPNPFLHSTSQIPNHCYSFSEKVFATLHQQHADHIFLHNKEYLMRVYPFGLRFSSSNGDPTTFWRRGCQLVALNWQKCDQGMMLNEGMFAGEGGYVLKPKGYRPGDVEGPVKKTLDLTIEFLAAAELPMPEDDDTEKGFKPYVKVELHVEEASGPKGKTKAKRGTSCSWGGEKVVFSNVRNVVDKLGFVR</sequence>
<feature type="compositionally biased region" description="Basic residues" evidence="8">
    <location>
        <begin position="331"/>
        <end position="341"/>
    </location>
</feature>
<dbReference type="InterPro" id="IPR000909">
    <property type="entry name" value="PLipase_C_PInositol-sp_X_dom"/>
</dbReference>
<evidence type="ECO:0000313" key="11">
    <source>
        <dbReference type="Proteomes" id="UP000277580"/>
    </source>
</evidence>
<dbReference type="InterPro" id="IPR001711">
    <property type="entry name" value="PLipase_C_Pinositol-sp_Y"/>
</dbReference>
<dbReference type="PROSITE" id="PS50007">
    <property type="entry name" value="PIPLC_X_DOMAIN"/>
    <property type="match status" value="1"/>
</dbReference>
<dbReference type="CDD" id="cd08598">
    <property type="entry name" value="PI-PLC1c_yeast"/>
    <property type="match status" value="1"/>
</dbReference>
<feature type="region of interest" description="Disordered" evidence="8">
    <location>
        <begin position="1"/>
        <end position="20"/>
    </location>
</feature>
<dbReference type="Proteomes" id="UP000277580">
    <property type="component" value="Unassembled WGS sequence"/>
</dbReference>
<dbReference type="FunFam" id="3.20.20.190:FF:000039">
    <property type="entry name" value="Phosphoinositide phospholipase C"/>
    <property type="match status" value="1"/>
</dbReference>
<evidence type="ECO:0000256" key="5">
    <source>
        <dbReference type="ARBA" id="ARBA00023224"/>
    </source>
</evidence>
<evidence type="ECO:0000256" key="4">
    <source>
        <dbReference type="ARBA" id="ARBA00023098"/>
    </source>
</evidence>
<accession>A0A3N4KVL4</accession>
<dbReference type="GO" id="GO:0051209">
    <property type="term" value="P:release of sequestered calcium ion into cytosol"/>
    <property type="evidence" value="ECO:0007669"/>
    <property type="project" value="TreeGrafter"/>
</dbReference>
<dbReference type="InterPro" id="IPR001192">
    <property type="entry name" value="PI-PLC_fam"/>
</dbReference>
<dbReference type="EC" id="3.1.4.11" evidence="7"/>
<dbReference type="GO" id="GO:0004435">
    <property type="term" value="F:phosphatidylinositol-4,5-bisphosphate phospholipase C activity"/>
    <property type="evidence" value="ECO:0007669"/>
    <property type="project" value="UniProtKB-EC"/>
</dbReference>
<comment type="function">
    <text evidence="6">The production of the second messenger molecules diacylglycerol (DAG) and inositol 1,4,5-trisphosphate (IP3) is mediated by activated phosphatidylinositol-specific phospholipase C enzymes.</text>
</comment>
<dbReference type="PANTHER" id="PTHR10336">
    <property type="entry name" value="PHOSPHOINOSITIDE-SPECIFIC PHOSPHOLIPASE C FAMILY PROTEIN"/>
    <property type="match status" value="1"/>
</dbReference>
<dbReference type="GO" id="GO:0048015">
    <property type="term" value="P:phosphatidylinositol-mediated signaling"/>
    <property type="evidence" value="ECO:0007669"/>
    <property type="project" value="TreeGrafter"/>
</dbReference>
<keyword evidence="4 7" id="KW-0443">Lipid metabolism</keyword>
<feature type="domain" description="PI-PLC Y-box" evidence="9">
    <location>
        <begin position="346"/>
        <end position="464"/>
    </location>
</feature>
<evidence type="ECO:0000313" key="10">
    <source>
        <dbReference type="EMBL" id="RPB09825.1"/>
    </source>
</evidence>